<dbReference type="AlphaFoldDB" id="A0A9W7FJ42"/>
<proteinExistence type="predicted"/>
<feature type="transmembrane region" description="Helical" evidence="6">
    <location>
        <begin position="21"/>
        <end position="42"/>
    </location>
</feature>
<feature type="transmembrane region" description="Helical" evidence="6">
    <location>
        <begin position="466"/>
        <end position="487"/>
    </location>
</feature>
<dbReference type="Proteomes" id="UP001165160">
    <property type="component" value="Unassembled WGS sequence"/>
</dbReference>
<evidence type="ECO:0000256" key="3">
    <source>
        <dbReference type="ARBA" id="ARBA00022989"/>
    </source>
</evidence>
<organism evidence="8 9">
    <name type="scientific">Triparma verrucosa</name>
    <dbReference type="NCBI Taxonomy" id="1606542"/>
    <lineage>
        <taxon>Eukaryota</taxon>
        <taxon>Sar</taxon>
        <taxon>Stramenopiles</taxon>
        <taxon>Ochrophyta</taxon>
        <taxon>Bolidophyceae</taxon>
        <taxon>Parmales</taxon>
        <taxon>Triparmaceae</taxon>
        <taxon>Triparma</taxon>
    </lineage>
</organism>
<evidence type="ECO:0000256" key="1">
    <source>
        <dbReference type="ARBA" id="ARBA00004141"/>
    </source>
</evidence>
<feature type="transmembrane region" description="Helical" evidence="6">
    <location>
        <begin position="360"/>
        <end position="380"/>
    </location>
</feature>
<sequence length="824" mass="92224">MTETDRILLKPWEKYRKFSKFPFKFALHSLLVALVTVQVAVFNVQDALYSRTMHKGFKFFLMPEGYDRDAAPQEMTLYSLNDTLDSLQKVSDGFWQMPGRAIAVFGLVEEEDNLMCHVPFVLNNNVSDPNYFEPKEPKVYIYSSPDSHTLSMNAYRLPPAPGSPVGATVPAFNSTETLRDLMEDLDHIDFVMNVCNENLGYLYRSCYVWSVTVTFDFQNYANVVVRVVNDIIGKCDGPDVNEYLSKTTHNAGIVIVAFVYSVLVVKEFLSKLKTFKNVRNTHALASRIYASRNEDSALFTGQEGATAEKIIQIPWSKVPSSVRMRFFSVWLPLTFLGLITCIVYSSMILAEESYHIPTSVTEKLLCGLSCMLVWLTWIQFYKHNKRYYSFVLTMSHAMPLLLPFLIGVTPIFLGYAMFGLSYFGNQVTWFQLPEGTFKLLFSVLNGDVVYQTFVSMWQPNSAIVTIYWVTFIIIFMYGVLNVTISVIEHSYFSSQGEVRTFDMFIRRGFGGANWEDNHEEEEKGGIDSEFFNSAEVVGKLEVVDEAIRARVLGLSNDAGGRGGGSYASDDGNGSDSALAAATCLSFFNATSESGEEITSSQPTRIPPPHEPIFPSREPAAAAGVTPFLASLRHSSTETNLGQIQAAIKAAIDLSQEEISRVSGKLVDGLKTVSDDLDQAFTHFVRLEERIDQSLNTVVKDILTRVAIVEDKVEDLQTAQKKTDATVEVIQESVKVIEVKQKDLEEMFGVVSDHAAGMNKGYEENFAVIFKELEELRAEMKRKTVEVPDDASAENAGLTADDQDRKLPAASYRKPLGVSDKENQV</sequence>
<dbReference type="InterPro" id="IPR039031">
    <property type="entry name" value="Mucolipin"/>
</dbReference>
<dbReference type="GO" id="GO:0016020">
    <property type="term" value="C:membrane"/>
    <property type="evidence" value="ECO:0007669"/>
    <property type="project" value="UniProtKB-SubCell"/>
</dbReference>
<feature type="transmembrane region" description="Helical" evidence="6">
    <location>
        <begin position="400"/>
        <end position="423"/>
    </location>
</feature>
<feature type="domain" description="Polycystin cation channel PKD1/PKD2" evidence="7">
    <location>
        <begin position="365"/>
        <end position="491"/>
    </location>
</feature>
<evidence type="ECO:0000256" key="2">
    <source>
        <dbReference type="ARBA" id="ARBA00022692"/>
    </source>
</evidence>
<accession>A0A9W7FJ42</accession>
<dbReference type="GO" id="GO:0072345">
    <property type="term" value="F:NAADP-sensitive calcium-release channel activity"/>
    <property type="evidence" value="ECO:0007669"/>
    <property type="project" value="TreeGrafter"/>
</dbReference>
<evidence type="ECO:0000259" key="7">
    <source>
        <dbReference type="Pfam" id="PF08016"/>
    </source>
</evidence>
<comment type="subcellular location">
    <subcellularLocation>
        <location evidence="1">Membrane</location>
        <topology evidence="1">Multi-pass membrane protein</topology>
    </subcellularLocation>
</comment>
<keyword evidence="3 6" id="KW-1133">Transmembrane helix</keyword>
<comment type="caution">
    <text evidence="8">The sequence shown here is derived from an EMBL/GenBank/DDBJ whole genome shotgun (WGS) entry which is preliminary data.</text>
</comment>
<keyword evidence="9" id="KW-1185">Reference proteome</keyword>
<feature type="transmembrane region" description="Helical" evidence="6">
    <location>
        <begin position="251"/>
        <end position="269"/>
    </location>
</feature>
<gene>
    <name evidence="8" type="ORF">TrVE_jg4263</name>
</gene>
<dbReference type="InterPro" id="IPR013122">
    <property type="entry name" value="PKD1_2_channel"/>
</dbReference>
<reference evidence="9" key="1">
    <citation type="journal article" date="2023" name="Commun. Biol.">
        <title>Genome analysis of Parmales, the sister group of diatoms, reveals the evolutionary specialization of diatoms from phago-mixotrophs to photoautotrophs.</title>
        <authorList>
            <person name="Ban H."/>
            <person name="Sato S."/>
            <person name="Yoshikawa S."/>
            <person name="Yamada K."/>
            <person name="Nakamura Y."/>
            <person name="Ichinomiya M."/>
            <person name="Sato N."/>
            <person name="Blanc-Mathieu R."/>
            <person name="Endo H."/>
            <person name="Kuwata A."/>
            <person name="Ogata H."/>
        </authorList>
    </citation>
    <scope>NUCLEOTIDE SEQUENCE [LARGE SCALE GENOMIC DNA]</scope>
    <source>
        <strain evidence="9">NIES 3699</strain>
    </source>
</reference>
<dbReference type="PANTHER" id="PTHR12127">
    <property type="entry name" value="MUCOLIPIN"/>
    <property type="match status" value="1"/>
</dbReference>
<keyword evidence="4 6" id="KW-0472">Membrane</keyword>
<keyword evidence="2 6" id="KW-0812">Transmembrane</keyword>
<dbReference type="Pfam" id="PF08016">
    <property type="entry name" value="PKD_channel"/>
    <property type="match status" value="1"/>
</dbReference>
<evidence type="ECO:0000256" key="5">
    <source>
        <dbReference type="SAM" id="MobiDB-lite"/>
    </source>
</evidence>
<feature type="transmembrane region" description="Helical" evidence="6">
    <location>
        <begin position="326"/>
        <end position="348"/>
    </location>
</feature>
<dbReference type="EMBL" id="BRXX01000455">
    <property type="protein sequence ID" value="GMI12989.1"/>
    <property type="molecule type" value="Genomic_DNA"/>
</dbReference>
<evidence type="ECO:0000256" key="4">
    <source>
        <dbReference type="ARBA" id="ARBA00023136"/>
    </source>
</evidence>
<evidence type="ECO:0000313" key="8">
    <source>
        <dbReference type="EMBL" id="GMI12989.1"/>
    </source>
</evidence>
<name>A0A9W7FJ42_9STRA</name>
<dbReference type="PANTHER" id="PTHR12127:SF7">
    <property type="entry name" value="SD02261P"/>
    <property type="match status" value="1"/>
</dbReference>
<feature type="region of interest" description="Disordered" evidence="5">
    <location>
        <begin position="783"/>
        <end position="824"/>
    </location>
</feature>
<protein>
    <recommendedName>
        <fullName evidence="7">Polycystin cation channel PKD1/PKD2 domain-containing protein</fullName>
    </recommendedName>
</protein>
<evidence type="ECO:0000313" key="9">
    <source>
        <dbReference type="Proteomes" id="UP001165160"/>
    </source>
</evidence>
<evidence type="ECO:0000256" key="6">
    <source>
        <dbReference type="SAM" id="Phobius"/>
    </source>
</evidence>
<dbReference type="Gene3D" id="1.10.287.70">
    <property type="match status" value="1"/>
</dbReference>